<organism evidence="10 11">
    <name type="scientific">Amphiprion percula</name>
    <name type="common">Orange clownfish</name>
    <name type="synonym">Lutjanus percula</name>
    <dbReference type="NCBI Taxonomy" id="161767"/>
    <lineage>
        <taxon>Eukaryota</taxon>
        <taxon>Metazoa</taxon>
        <taxon>Chordata</taxon>
        <taxon>Craniata</taxon>
        <taxon>Vertebrata</taxon>
        <taxon>Euteleostomi</taxon>
        <taxon>Actinopterygii</taxon>
        <taxon>Neopterygii</taxon>
        <taxon>Teleostei</taxon>
        <taxon>Neoteleostei</taxon>
        <taxon>Acanthomorphata</taxon>
        <taxon>Ovalentaria</taxon>
        <taxon>Pomacentridae</taxon>
        <taxon>Amphiprion</taxon>
    </lineage>
</organism>
<dbReference type="InterPro" id="IPR003594">
    <property type="entry name" value="HATPase_dom"/>
</dbReference>
<dbReference type="GO" id="GO:0005524">
    <property type="term" value="F:ATP binding"/>
    <property type="evidence" value="ECO:0007669"/>
    <property type="project" value="UniProtKB-KW"/>
</dbReference>
<reference evidence="10 11" key="1">
    <citation type="submission" date="2018-03" db="EMBL/GenBank/DDBJ databases">
        <title>Finding Nemo's genes: A chromosome-scale reference assembly of the genome of the orange clownfish Amphiprion percula.</title>
        <authorList>
            <person name="Lehmann R."/>
        </authorList>
    </citation>
    <scope>NUCLEOTIDE SEQUENCE</scope>
</reference>
<comment type="similarity">
    <text evidence="2">Belongs to the heat shock protein 90 family.</text>
</comment>
<dbReference type="GO" id="GO:0005737">
    <property type="term" value="C:cytoplasm"/>
    <property type="evidence" value="ECO:0007669"/>
    <property type="project" value="UniProtKB-SubCell"/>
</dbReference>
<dbReference type="FunFam" id="3.30.565.10:FF:000204">
    <property type="entry name" value="Heat shock protein HSP 90-beta"/>
    <property type="match status" value="1"/>
</dbReference>
<dbReference type="PRINTS" id="PR00775">
    <property type="entry name" value="HEATSHOCK90"/>
</dbReference>
<evidence type="ECO:0000259" key="9">
    <source>
        <dbReference type="SMART" id="SM00387"/>
    </source>
</evidence>
<feature type="domain" description="Histidine kinase/HSP90-like ATPase" evidence="9">
    <location>
        <begin position="66"/>
        <end position="220"/>
    </location>
</feature>
<evidence type="ECO:0000256" key="3">
    <source>
        <dbReference type="ARBA" id="ARBA00022490"/>
    </source>
</evidence>
<comment type="subcellular location">
    <subcellularLocation>
        <location evidence="1">Cytoplasm</location>
    </subcellularLocation>
</comment>
<evidence type="ECO:0000256" key="1">
    <source>
        <dbReference type="ARBA" id="ARBA00004496"/>
    </source>
</evidence>
<evidence type="ECO:0000256" key="6">
    <source>
        <dbReference type="ARBA" id="ARBA00023016"/>
    </source>
</evidence>
<evidence type="ECO:0000256" key="5">
    <source>
        <dbReference type="ARBA" id="ARBA00022840"/>
    </source>
</evidence>
<dbReference type="GO" id="GO:0016887">
    <property type="term" value="F:ATP hydrolysis activity"/>
    <property type="evidence" value="ECO:0007669"/>
    <property type="project" value="InterPro"/>
</dbReference>
<keyword evidence="4" id="KW-0547">Nucleotide-binding</keyword>
<dbReference type="Proteomes" id="UP000265080">
    <property type="component" value="Chromosome 24"/>
</dbReference>
<dbReference type="InterPro" id="IPR001404">
    <property type="entry name" value="Hsp90_fam"/>
</dbReference>
<sequence length="284" mass="31825">RHAVIIVDAVPVMATRGSYKFEDGIEVNGKISYFIKSAYLVFHKTQGINEHSQKNQHLIINTFYSNKEIFFRGLISNASDALDKIRYESLTDPSKLDSGKDQEIDIIPNKADRTLTLIDIGIGMTKADLIKNLGRIATSGTKVFMEALQAGADISMIGQFGVGFYSAYRVVEKVVVITKHDDDEQYAWESSAGGSFTVKVDNGEPMGRGTKIILYLKEDQTEYIEEKRVKEIVKNDYDEEGNILMSVVCLFKLTPEERAVHSAKRKRSEDESSSPSPPKKCLRV</sequence>
<dbReference type="Pfam" id="PF13589">
    <property type="entry name" value="HATPase_c_3"/>
    <property type="match status" value="1"/>
</dbReference>
<protein>
    <recommendedName>
        <fullName evidence="9">Histidine kinase/HSP90-like ATPase domain-containing protein</fullName>
    </recommendedName>
</protein>
<reference evidence="10" key="2">
    <citation type="submission" date="2025-08" db="UniProtKB">
        <authorList>
            <consortium name="Ensembl"/>
        </authorList>
    </citation>
    <scope>IDENTIFICATION</scope>
</reference>
<proteinExistence type="inferred from homology"/>
<dbReference type="GO" id="GO:0051082">
    <property type="term" value="F:unfolded protein binding"/>
    <property type="evidence" value="ECO:0007669"/>
    <property type="project" value="InterPro"/>
</dbReference>
<dbReference type="CDD" id="cd16927">
    <property type="entry name" value="HATPase_Hsp90-like"/>
    <property type="match status" value="1"/>
</dbReference>
<dbReference type="SMART" id="SM00387">
    <property type="entry name" value="HATPase_c"/>
    <property type="match status" value="1"/>
</dbReference>
<keyword evidence="6" id="KW-0346">Stress response</keyword>
<dbReference type="GeneTree" id="ENSGT01020000230401"/>
<reference evidence="10" key="3">
    <citation type="submission" date="2025-09" db="UniProtKB">
        <authorList>
            <consortium name="Ensembl"/>
        </authorList>
    </citation>
    <scope>IDENTIFICATION</scope>
</reference>
<keyword evidence="11" id="KW-1185">Reference proteome</keyword>
<evidence type="ECO:0000256" key="4">
    <source>
        <dbReference type="ARBA" id="ARBA00022741"/>
    </source>
</evidence>
<dbReference type="PANTHER" id="PTHR11528">
    <property type="entry name" value="HEAT SHOCK PROTEIN 90 FAMILY MEMBER"/>
    <property type="match status" value="1"/>
</dbReference>
<dbReference type="Gene3D" id="3.30.565.10">
    <property type="entry name" value="Histidine kinase-like ATPase, C-terminal domain"/>
    <property type="match status" value="1"/>
</dbReference>
<dbReference type="SUPFAM" id="SSF55874">
    <property type="entry name" value="ATPase domain of HSP90 chaperone/DNA topoisomerase II/histidine kinase"/>
    <property type="match status" value="1"/>
</dbReference>
<accession>A0A3P8THW3</accession>
<evidence type="ECO:0000256" key="8">
    <source>
        <dbReference type="SAM" id="MobiDB-lite"/>
    </source>
</evidence>
<evidence type="ECO:0000313" key="10">
    <source>
        <dbReference type="Ensembl" id="ENSAPEP00000025340.1"/>
    </source>
</evidence>
<dbReference type="AlphaFoldDB" id="A0A3P8THW3"/>
<dbReference type="STRING" id="161767.ENSAPEP00000025340"/>
<dbReference type="InterPro" id="IPR036890">
    <property type="entry name" value="HATPase_C_sf"/>
</dbReference>
<evidence type="ECO:0000313" key="11">
    <source>
        <dbReference type="Proteomes" id="UP000265080"/>
    </source>
</evidence>
<evidence type="ECO:0000256" key="2">
    <source>
        <dbReference type="ARBA" id="ARBA00008239"/>
    </source>
</evidence>
<dbReference type="GO" id="GO:0140662">
    <property type="term" value="F:ATP-dependent protein folding chaperone"/>
    <property type="evidence" value="ECO:0007669"/>
    <property type="project" value="InterPro"/>
</dbReference>
<evidence type="ECO:0000256" key="7">
    <source>
        <dbReference type="ARBA" id="ARBA00023186"/>
    </source>
</evidence>
<dbReference type="Ensembl" id="ENSAPET00000026009.1">
    <property type="protein sequence ID" value="ENSAPEP00000025340.1"/>
    <property type="gene ID" value="ENSAPEG00000018019.1"/>
</dbReference>
<keyword evidence="3" id="KW-0963">Cytoplasm</keyword>
<keyword evidence="5" id="KW-0067">ATP-binding</keyword>
<name>A0A3P8THW3_AMPPE</name>
<keyword evidence="7" id="KW-0143">Chaperone</keyword>
<feature type="region of interest" description="Disordered" evidence="8">
    <location>
        <begin position="261"/>
        <end position="284"/>
    </location>
</feature>
<dbReference type="InterPro" id="IPR020575">
    <property type="entry name" value="Hsp90_N"/>
</dbReference>